<reference evidence="1 2" key="1">
    <citation type="submission" date="2018-04" db="EMBL/GenBank/DDBJ databases">
        <authorList>
            <person name="Cha J.-S."/>
        </authorList>
    </citation>
    <scope>NUCLEOTIDE SEQUENCE [LARGE SCALE GENOMIC DNA]</scope>
    <source>
        <strain evidence="1 2">LMG5095</strain>
    </source>
</reference>
<evidence type="ECO:0000313" key="2">
    <source>
        <dbReference type="Proteomes" id="UP000240475"/>
    </source>
</evidence>
<dbReference type="EMBL" id="CP028490">
    <property type="protein sequence ID" value="AVX22865.1"/>
    <property type="molecule type" value="Genomic_DNA"/>
</dbReference>
<evidence type="ECO:0000313" key="1">
    <source>
        <dbReference type="EMBL" id="AVX22865.1"/>
    </source>
</evidence>
<sequence length="63" mass="6995">MAAANGKSCCCAASERCNAERHELHSNAERWNDSQNNLMPYSLCRKFSTTLLPSVRFSAPCSK</sequence>
<dbReference type="AlphaFoldDB" id="A0AAD0MUP7"/>
<dbReference type="Proteomes" id="UP000240475">
    <property type="component" value="Chromosome"/>
</dbReference>
<accession>A0AAD0MUP7</accession>
<protein>
    <submittedName>
        <fullName evidence="1">Uncharacterized protein</fullName>
    </submittedName>
</protein>
<organism evidence="1 2">
    <name type="scientific">Pseudomonas syringae pv. atrofaciens</name>
    <dbReference type="NCBI Taxonomy" id="192087"/>
    <lineage>
        <taxon>Bacteria</taxon>
        <taxon>Pseudomonadati</taxon>
        <taxon>Pseudomonadota</taxon>
        <taxon>Gammaproteobacteria</taxon>
        <taxon>Pseudomonadales</taxon>
        <taxon>Pseudomonadaceae</taxon>
        <taxon>Pseudomonas</taxon>
        <taxon>Pseudomonas syringae</taxon>
    </lineage>
</organism>
<proteinExistence type="predicted"/>
<name>A0AAD0MUP7_PSESX</name>
<gene>
    <name evidence="1" type="ORF">DA456_05375</name>
</gene>